<reference evidence="3 4" key="1">
    <citation type="submission" date="2020-10" db="EMBL/GenBank/DDBJ databases">
        <title>Connecting structure to function with the recovery of over 1000 high-quality activated sludge metagenome-assembled genomes encoding full-length rRNA genes using long-read sequencing.</title>
        <authorList>
            <person name="Singleton C.M."/>
            <person name="Petriglieri F."/>
            <person name="Kristensen J.M."/>
            <person name="Kirkegaard R.H."/>
            <person name="Michaelsen T.Y."/>
            <person name="Andersen M.H."/>
            <person name="Karst S.M."/>
            <person name="Dueholm M.S."/>
            <person name="Nielsen P.H."/>
            <person name="Albertsen M."/>
        </authorList>
    </citation>
    <scope>NUCLEOTIDE SEQUENCE [LARGE SCALE GENOMIC DNA]</scope>
    <source>
        <strain evidence="3">Lyne_18-Q3-R50-59_MAXAC.006</strain>
    </source>
</reference>
<accession>A0A936N8A4</accession>
<dbReference type="PANTHER" id="PTHR33269">
    <property type="entry name" value="NADH-UBIQUINONE OXIDOREDUCTASE CHAIN 6"/>
    <property type="match status" value="1"/>
</dbReference>
<dbReference type="InterPro" id="IPR001457">
    <property type="entry name" value="NADH_UbQ/plastoQ_OxRdtase_su6"/>
</dbReference>
<comment type="caution">
    <text evidence="3">The sequence shown here is derived from an EMBL/GenBank/DDBJ whole genome shotgun (WGS) entry which is preliminary data.</text>
</comment>
<evidence type="ECO:0000256" key="2">
    <source>
        <dbReference type="RuleBase" id="RU004429"/>
    </source>
</evidence>
<keyword evidence="2" id="KW-0520">NAD</keyword>
<feature type="transmembrane region" description="Helical" evidence="2">
    <location>
        <begin position="149"/>
        <end position="171"/>
    </location>
</feature>
<protein>
    <recommendedName>
        <fullName evidence="2">NADH-quinone oxidoreductase subunit J</fullName>
        <ecNumber evidence="2">7.1.1.-</ecNumber>
    </recommendedName>
</protein>
<dbReference type="Gene3D" id="1.20.120.1200">
    <property type="entry name" value="NADH-ubiquinone/plastoquinone oxidoreductase chain 6, subunit NuoJ"/>
    <property type="match status" value="1"/>
</dbReference>
<dbReference type="Pfam" id="PF00499">
    <property type="entry name" value="Oxidored_q3"/>
    <property type="match status" value="1"/>
</dbReference>
<dbReference type="GO" id="GO:0048038">
    <property type="term" value="F:quinone binding"/>
    <property type="evidence" value="ECO:0007669"/>
    <property type="project" value="UniProtKB-UniRule"/>
</dbReference>
<name>A0A936N8A4_9ACTN</name>
<evidence type="ECO:0000313" key="4">
    <source>
        <dbReference type="Proteomes" id="UP000727993"/>
    </source>
</evidence>
<dbReference type="Proteomes" id="UP000727993">
    <property type="component" value="Unassembled WGS sequence"/>
</dbReference>
<organism evidence="3 4">
    <name type="scientific">Candidatus Neomicrothrix subdominans</name>
    <dbReference type="NCBI Taxonomy" id="2954438"/>
    <lineage>
        <taxon>Bacteria</taxon>
        <taxon>Bacillati</taxon>
        <taxon>Actinomycetota</taxon>
        <taxon>Acidimicrobiia</taxon>
        <taxon>Acidimicrobiales</taxon>
        <taxon>Microthrixaceae</taxon>
        <taxon>Candidatus Neomicrothrix</taxon>
    </lineage>
</organism>
<comment type="similarity">
    <text evidence="1 2">Belongs to the complex I subunit 6 family.</text>
</comment>
<dbReference type="EC" id="7.1.1.-" evidence="2"/>
<sequence>MVALLAETASYAVPVNIVFGFIAALMLYGAVRVVTTTNVVHAALWLVVVLAGMAGLFILLQAEFLAVTQVMVYIGAIVVLFLFGVMLTRTPGAEGVESNRKMIPFGIGTAVLLFVVMAYSLIDSFGGDQVRPTAGNPTQEISDAIFSTYLLPFELVSLLLLAALVGAIVLARKE</sequence>
<feature type="transmembrane region" description="Helical" evidence="2">
    <location>
        <begin position="12"/>
        <end position="31"/>
    </location>
</feature>
<dbReference type="GO" id="GO:0005886">
    <property type="term" value="C:plasma membrane"/>
    <property type="evidence" value="ECO:0007669"/>
    <property type="project" value="UniProtKB-SubCell"/>
</dbReference>
<dbReference type="PANTHER" id="PTHR33269:SF17">
    <property type="entry name" value="NADH-UBIQUINONE OXIDOREDUCTASE CHAIN 6"/>
    <property type="match status" value="1"/>
</dbReference>
<dbReference type="AlphaFoldDB" id="A0A936N8A4"/>
<evidence type="ECO:0000313" key="3">
    <source>
        <dbReference type="EMBL" id="MBK9295442.1"/>
    </source>
</evidence>
<gene>
    <name evidence="3" type="ORF">IPN02_00900</name>
</gene>
<comment type="catalytic activity">
    <reaction evidence="2">
        <text>a quinone + NADH + 5 H(+)(in) = a quinol + NAD(+) + 4 H(+)(out)</text>
        <dbReference type="Rhea" id="RHEA:57888"/>
        <dbReference type="ChEBI" id="CHEBI:15378"/>
        <dbReference type="ChEBI" id="CHEBI:24646"/>
        <dbReference type="ChEBI" id="CHEBI:57540"/>
        <dbReference type="ChEBI" id="CHEBI:57945"/>
        <dbReference type="ChEBI" id="CHEBI:132124"/>
    </reaction>
</comment>
<keyword evidence="2" id="KW-0874">Quinone</keyword>
<keyword evidence="2" id="KW-0812">Transmembrane</keyword>
<keyword evidence="2" id="KW-0472">Membrane</keyword>
<feature type="transmembrane region" description="Helical" evidence="2">
    <location>
        <begin position="102"/>
        <end position="122"/>
    </location>
</feature>
<keyword evidence="2" id="KW-1133">Transmembrane helix</keyword>
<keyword evidence="2" id="KW-1003">Cell membrane</keyword>
<proteinExistence type="inferred from homology"/>
<feature type="transmembrane region" description="Helical" evidence="2">
    <location>
        <begin position="43"/>
        <end position="64"/>
    </location>
</feature>
<dbReference type="EMBL" id="JADJZA010000001">
    <property type="protein sequence ID" value="MBK9295442.1"/>
    <property type="molecule type" value="Genomic_DNA"/>
</dbReference>
<feature type="transmembrane region" description="Helical" evidence="2">
    <location>
        <begin position="70"/>
        <end position="90"/>
    </location>
</feature>
<dbReference type="GO" id="GO:0008137">
    <property type="term" value="F:NADH dehydrogenase (ubiquinone) activity"/>
    <property type="evidence" value="ECO:0007669"/>
    <property type="project" value="UniProtKB-UniRule"/>
</dbReference>
<dbReference type="InterPro" id="IPR042106">
    <property type="entry name" value="Nuo/plastoQ_OxRdtase_6_NuoJ"/>
</dbReference>
<comment type="subcellular location">
    <subcellularLocation>
        <location evidence="2">Cell membrane</location>
        <topology evidence="2">Multi-pass membrane protein</topology>
    </subcellularLocation>
</comment>
<evidence type="ECO:0000256" key="1">
    <source>
        <dbReference type="ARBA" id="ARBA00005698"/>
    </source>
</evidence>
<comment type="function">
    <text evidence="2">NDH-1 shuttles electrons from NADH, via FMN and iron-sulfur (Fe-S) centers, to quinones in the respiratory chain. Couples the redox reaction to proton translocation (for every two electrons transferred, four hydrogen ions are translocated across the cytoplasmic membrane), and thus conserves the redox energy in a proton gradient.</text>
</comment>